<dbReference type="OrthoDB" id="9788289at2"/>
<feature type="region of interest" description="Disordered" evidence="1">
    <location>
        <begin position="56"/>
        <end position="91"/>
    </location>
</feature>
<sequence>MVRKIERDANRFREIVRGKIKTDLRKYITHGEMIGRTGGEYVSIPLPQIEIPEFRYGKRNSGGAGQGPGEVGTPLGPGPQGDQPGAGNTPGHHILEVELTLEELAEILGEGLELPMIQPKGQANIIEEKDRYTGIRQTGPESLRHFKRTYKRALRRQIASNTYDPDDPRVIPIREDKLYRSWNTVKLPQTTAVVFYLMDVSGSMTDDQKEIVRIEAFWIDTWLRSQYDGVVTRYIIHDAVAREVDQHTFYHTRESGGTRISSAYTLANHLIDNEHPPADWNIYVLHFSDGDNWGEDNRHCVRLLREELLPKVNLFGYGQVESPYGSGEFYRELEDAFPDTVNLALSEIRGKDGIYDSIKEFLGRGR</sequence>
<dbReference type="InParanoid" id="E8R0G5"/>
<dbReference type="eggNOG" id="COG2718">
    <property type="taxonomic scope" value="Bacteria"/>
</dbReference>
<dbReference type="InterPro" id="IPR036465">
    <property type="entry name" value="vWFA_dom_sf"/>
</dbReference>
<reference key="1">
    <citation type="submission" date="2010-11" db="EMBL/GenBank/DDBJ databases">
        <title>The complete sequence of chromosome of Isophaera pallida ATCC 43644.</title>
        <authorList>
            <consortium name="US DOE Joint Genome Institute (JGI-PGF)"/>
            <person name="Lucas S."/>
            <person name="Copeland A."/>
            <person name="Lapidus A."/>
            <person name="Bruce D."/>
            <person name="Goodwin L."/>
            <person name="Pitluck S."/>
            <person name="Kyrpides N."/>
            <person name="Mavromatis K."/>
            <person name="Pagani I."/>
            <person name="Ivanova N."/>
            <person name="Saunders E."/>
            <person name="Brettin T."/>
            <person name="Detter J.C."/>
            <person name="Han C."/>
            <person name="Tapia R."/>
            <person name="Land M."/>
            <person name="Hauser L."/>
            <person name="Markowitz V."/>
            <person name="Cheng J.-F."/>
            <person name="Hugenholtz P."/>
            <person name="Woyke T."/>
            <person name="Wu D."/>
            <person name="Eisen J.A."/>
        </authorList>
    </citation>
    <scope>NUCLEOTIDE SEQUENCE</scope>
    <source>
        <strain>ATCC 43644</strain>
    </source>
</reference>
<dbReference type="NCBIfam" id="NF003711">
    <property type="entry name" value="PRK05325.2-3"/>
    <property type="match status" value="1"/>
</dbReference>
<dbReference type="FunCoup" id="E8R0G5">
    <property type="interactions" value="6"/>
</dbReference>
<dbReference type="EMBL" id="CP002353">
    <property type="protein sequence ID" value="ADV63297.1"/>
    <property type="molecule type" value="Genomic_DNA"/>
</dbReference>
<dbReference type="InterPro" id="IPR006698">
    <property type="entry name" value="UPF0229"/>
</dbReference>
<reference evidence="2 3" key="2">
    <citation type="journal article" date="2011" name="Stand. Genomic Sci.">
        <title>Complete genome sequence of Isosphaera pallida type strain (IS1B).</title>
        <authorList>
            <consortium name="US DOE Joint Genome Institute (JGI-PGF)"/>
            <person name="Goker M."/>
            <person name="Cleland D."/>
            <person name="Saunders E."/>
            <person name="Lapidus A."/>
            <person name="Nolan M."/>
            <person name="Lucas S."/>
            <person name="Hammon N."/>
            <person name="Deshpande S."/>
            <person name="Cheng J.F."/>
            <person name="Tapia R."/>
            <person name="Han C."/>
            <person name="Goodwin L."/>
            <person name="Pitluck S."/>
            <person name="Liolios K."/>
            <person name="Pagani I."/>
            <person name="Ivanova N."/>
            <person name="Mavromatis K."/>
            <person name="Pati A."/>
            <person name="Chen A."/>
            <person name="Palaniappan K."/>
            <person name="Land M."/>
            <person name="Hauser L."/>
            <person name="Chang Y.J."/>
            <person name="Jeffries C.D."/>
            <person name="Detter J.C."/>
            <person name="Beck B."/>
            <person name="Woyke T."/>
            <person name="Bristow J."/>
            <person name="Eisen J.A."/>
            <person name="Markowitz V."/>
            <person name="Hugenholtz P."/>
            <person name="Kyrpides N.C."/>
            <person name="Klenk H.P."/>
        </authorList>
    </citation>
    <scope>NUCLEOTIDE SEQUENCE [LARGE SCALE GENOMIC DNA]</scope>
    <source>
        <strain evidence="3">ATCC 43644 / DSM 9630 / IS1B</strain>
    </source>
</reference>
<name>E8R0G5_ISOPI</name>
<evidence type="ECO:0000313" key="2">
    <source>
        <dbReference type="EMBL" id="ADV63297.1"/>
    </source>
</evidence>
<dbReference type="Pfam" id="PF04285">
    <property type="entry name" value="DUF444"/>
    <property type="match status" value="2"/>
</dbReference>
<dbReference type="Proteomes" id="UP000008631">
    <property type="component" value="Chromosome"/>
</dbReference>
<proteinExistence type="predicted"/>
<feature type="compositionally biased region" description="Gly residues" evidence="1">
    <location>
        <begin position="60"/>
        <end position="70"/>
    </location>
</feature>
<evidence type="ECO:0000256" key="1">
    <source>
        <dbReference type="SAM" id="MobiDB-lite"/>
    </source>
</evidence>
<dbReference type="KEGG" id="ipa:Isop_2729"/>
<accession>E8R0G5</accession>
<evidence type="ECO:0008006" key="4">
    <source>
        <dbReference type="Google" id="ProtNLM"/>
    </source>
</evidence>
<dbReference type="PANTHER" id="PTHR30510:SF2">
    <property type="entry name" value="UPF0229 PROTEIN YEAH"/>
    <property type="match status" value="1"/>
</dbReference>
<dbReference type="RefSeq" id="WP_013565585.1">
    <property type="nucleotide sequence ID" value="NC_014962.1"/>
</dbReference>
<protein>
    <recommendedName>
        <fullName evidence="4">Stress response protein</fullName>
    </recommendedName>
</protein>
<dbReference type="CDD" id="cd00198">
    <property type="entry name" value="vWFA"/>
    <property type="match status" value="1"/>
</dbReference>
<gene>
    <name evidence="2" type="ordered locus">Isop_2729</name>
</gene>
<dbReference type="SUPFAM" id="SSF53300">
    <property type="entry name" value="vWA-like"/>
    <property type="match status" value="1"/>
</dbReference>
<keyword evidence="3" id="KW-1185">Reference proteome</keyword>
<dbReference type="PANTHER" id="PTHR30510">
    <property type="entry name" value="UPF0229 PROTEIN YEAH"/>
    <property type="match status" value="1"/>
</dbReference>
<dbReference type="STRING" id="575540.Isop_2729"/>
<dbReference type="AlphaFoldDB" id="E8R0G5"/>
<evidence type="ECO:0000313" key="3">
    <source>
        <dbReference type="Proteomes" id="UP000008631"/>
    </source>
</evidence>
<organism evidence="2 3">
    <name type="scientific">Isosphaera pallida (strain ATCC 43644 / DSM 9630 / IS1B)</name>
    <dbReference type="NCBI Taxonomy" id="575540"/>
    <lineage>
        <taxon>Bacteria</taxon>
        <taxon>Pseudomonadati</taxon>
        <taxon>Planctomycetota</taxon>
        <taxon>Planctomycetia</taxon>
        <taxon>Isosphaerales</taxon>
        <taxon>Isosphaeraceae</taxon>
        <taxon>Isosphaera</taxon>
    </lineage>
</organism>
<dbReference type="HOGENOM" id="CLU_049702_2_0_0"/>